<name>G2YT00_BOTF4</name>
<protein>
    <submittedName>
        <fullName evidence="1">Uncharacterized protein</fullName>
    </submittedName>
</protein>
<gene>
    <name evidence="1" type="ORF">BofuT4_uP161930.1</name>
</gene>
<sequence length="63" mass="7165">MLQLFQKCLEIGQHPECFRLAIVAIISKPNKTDRSSPRSYRSIFLLSVLGKCLERLIAKKTSS</sequence>
<dbReference type="PANTHER" id="PTHR33481">
    <property type="entry name" value="REVERSE TRANSCRIPTASE"/>
    <property type="match status" value="1"/>
</dbReference>
<accession>G2YT00</accession>
<dbReference type="EMBL" id="FQ790352">
    <property type="protein sequence ID" value="CCD54904.1"/>
    <property type="molecule type" value="Genomic_DNA"/>
</dbReference>
<dbReference type="InParanoid" id="G2YT00"/>
<evidence type="ECO:0000313" key="2">
    <source>
        <dbReference type="Proteomes" id="UP000008177"/>
    </source>
</evidence>
<dbReference type="HOGENOM" id="CLU_204930_0_0_1"/>
<reference evidence="2" key="1">
    <citation type="journal article" date="2011" name="PLoS Genet.">
        <title>Genomic analysis of the necrotrophic fungal pathogens Sclerotinia sclerotiorum and Botrytis cinerea.</title>
        <authorList>
            <person name="Amselem J."/>
            <person name="Cuomo C.A."/>
            <person name="van Kan J.A."/>
            <person name="Viaud M."/>
            <person name="Benito E.P."/>
            <person name="Couloux A."/>
            <person name="Coutinho P.M."/>
            <person name="de Vries R.P."/>
            <person name="Dyer P.S."/>
            <person name="Fillinger S."/>
            <person name="Fournier E."/>
            <person name="Gout L."/>
            <person name="Hahn M."/>
            <person name="Kohn L."/>
            <person name="Lapalu N."/>
            <person name="Plummer K.M."/>
            <person name="Pradier J.M."/>
            <person name="Quevillon E."/>
            <person name="Sharon A."/>
            <person name="Simon A."/>
            <person name="ten Have A."/>
            <person name="Tudzynski B."/>
            <person name="Tudzynski P."/>
            <person name="Wincker P."/>
            <person name="Andrew M."/>
            <person name="Anthouard V."/>
            <person name="Beever R.E."/>
            <person name="Beffa R."/>
            <person name="Benoit I."/>
            <person name="Bouzid O."/>
            <person name="Brault B."/>
            <person name="Chen Z."/>
            <person name="Choquer M."/>
            <person name="Collemare J."/>
            <person name="Cotton P."/>
            <person name="Danchin E.G."/>
            <person name="Da Silva C."/>
            <person name="Gautier A."/>
            <person name="Giraud C."/>
            <person name="Giraud T."/>
            <person name="Gonzalez C."/>
            <person name="Grossetete S."/>
            <person name="Guldener U."/>
            <person name="Henrissat B."/>
            <person name="Howlett B.J."/>
            <person name="Kodira C."/>
            <person name="Kretschmer M."/>
            <person name="Lappartient A."/>
            <person name="Leroch M."/>
            <person name="Levis C."/>
            <person name="Mauceli E."/>
            <person name="Neuveglise C."/>
            <person name="Oeser B."/>
            <person name="Pearson M."/>
            <person name="Poulain J."/>
            <person name="Poussereau N."/>
            <person name="Quesneville H."/>
            <person name="Rascle C."/>
            <person name="Schumacher J."/>
            <person name="Segurens B."/>
            <person name="Sexton A."/>
            <person name="Silva E."/>
            <person name="Sirven C."/>
            <person name="Soanes D.M."/>
            <person name="Talbot N.J."/>
            <person name="Templeton M."/>
            <person name="Yandava C."/>
            <person name="Yarden O."/>
            <person name="Zeng Q."/>
            <person name="Rollins J.A."/>
            <person name="Lebrun M.H."/>
            <person name="Dickman M."/>
        </authorList>
    </citation>
    <scope>NUCLEOTIDE SEQUENCE [LARGE SCALE GENOMIC DNA]</scope>
    <source>
        <strain evidence="2">T4</strain>
    </source>
</reference>
<organism evidence="1 2">
    <name type="scientific">Botryotinia fuckeliana (strain T4)</name>
    <name type="common">Noble rot fungus</name>
    <name type="synonym">Botrytis cinerea</name>
    <dbReference type="NCBI Taxonomy" id="999810"/>
    <lineage>
        <taxon>Eukaryota</taxon>
        <taxon>Fungi</taxon>
        <taxon>Dikarya</taxon>
        <taxon>Ascomycota</taxon>
        <taxon>Pezizomycotina</taxon>
        <taxon>Leotiomycetes</taxon>
        <taxon>Helotiales</taxon>
        <taxon>Sclerotiniaceae</taxon>
        <taxon>Botrytis</taxon>
    </lineage>
</organism>
<dbReference type="PANTHER" id="PTHR33481:SF1">
    <property type="entry name" value="ENDONUCLEASE_EXONUCLEASE_PHOSPHATASE DOMAIN-CONTAINING PROTEIN-RELATED"/>
    <property type="match status" value="1"/>
</dbReference>
<proteinExistence type="predicted"/>
<dbReference type="STRING" id="999810.G2YT00"/>
<dbReference type="AlphaFoldDB" id="G2YT00"/>
<dbReference type="Proteomes" id="UP000008177">
    <property type="component" value="Unplaced contigs"/>
</dbReference>
<evidence type="ECO:0000313" key="1">
    <source>
        <dbReference type="EMBL" id="CCD54904.1"/>
    </source>
</evidence>